<evidence type="ECO:0000256" key="2">
    <source>
        <dbReference type="ARBA" id="ARBA00022475"/>
    </source>
</evidence>
<name>A0A2Z5G331_9BACT</name>
<feature type="transmembrane region" description="Helical" evidence="6">
    <location>
        <begin position="296"/>
        <end position="319"/>
    </location>
</feature>
<dbReference type="KEGG" id="abas:ACPOL_3653"/>
<evidence type="ECO:0000256" key="6">
    <source>
        <dbReference type="SAM" id="Phobius"/>
    </source>
</evidence>
<feature type="transmembrane region" description="Helical" evidence="6">
    <location>
        <begin position="122"/>
        <end position="141"/>
    </location>
</feature>
<reference evidence="7 8" key="1">
    <citation type="journal article" date="2018" name="Front. Microbiol.">
        <title>Hydrolytic Capabilities as a Key to Environmental Success: Chitinolytic and Cellulolytic Acidobacteria From Acidic Sub-arctic Soils and Boreal Peatlands.</title>
        <authorList>
            <person name="Belova S.E."/>
            <person name="Ravin N.V."/>
            <person name="Pankratov T.A."/>
            <person name="Rakitin A.L."/>
            <person name="Ivanova A.A."/>
            <person name="Beletsky A.V."/>
            <person name="Mardanov A.V."/>
            <person name="Sinninghe Damste J.S."/>
            <person name="Dedysh S.N."/>
        </authorList>
    </citation>
    <scope>NUCLEOTIDE SEQUENCE [LARGE SCALE GENOMIC DNA]</scope>
    <source>
        <strain evidence="7 8">SBC82</strain>
    </source>
</reference>
<dbReference type="GO" id="GO:0005886">
    <property type="term" value="C:plasma membrane"/>
    <property type="evidence" value="ECO:0007669"/>
    <property type="project" value="UniProtKB-SubCell"/>
</dbReference>
<dbReference type="RefSeq" id="WP_114208038.1">
    <property type="nucleotide sequence ID" value="NZ_CP030840.1"/>
</dbReference>
<feature type="transmembrane region" description="Helical" evidence="6">
    <location>
        <begin position="184"/>
        <end position="203"/>
    </location>
</feature>
<dbReference type="AlphaFoldDB" id="A0A2Z5G331"/>
<protein>
    <submittedName>
        <fullName evidence="7">Polysaccharide biosynthesis protein</fullName>
    </submittedName>
</protein>
<evidence type="ECO:0000256" key="1">
    <source>
        <dbReference type="ARBA" id="ARBA00004651"/>
    </source>
</evidence>
<dbReference type="PANTHER" id="PTHR30250">
    <property type="entry name" value="PST FAMILY PREDICTED COLANIC ACID TRANSPORTER"/>
    <property type="match status" value="1"/>
</dbReference>
<evidence type="ECO:0000256" key="3">
    <source>
        <dbReference type="ARBA" id="ARBA00022692"/>
    </source>
</evidence>
<keyword evidence="3 6" id="KW-0812">Transmembrane</keyword>
<evidence type="ECO:0000256" key="5">
    <source>
        <dbReference type="ARBA" id="ARBA00023136"/>
    </source>
</evidence>
<dbReference type="Proteomes" id="UP000253606">
    <property type="component" value="Chromosome"/>
</dbReference>
<proteinExistence type="predicted"/>
<keyword evidence="2" id="KW-1003">Cell membrane</keyword>
<feature type="transmembrane region" description="Helical" evidence="6">
    <location>
        <begin position="325"/>
        <end position="346"/>
    </location>
</feature>
<evidence type="ECO:0000313" key="7">
    <source>
        <dbReference type="EMBL" id="AXC12936.1"/>
    </source>
</evidence>
<keyword evidence="5 6" id="KW-0472">Membrane</keyword>
<dbReference type="PANTHER" id="PTHR30250:SF11">
    <property type="entry name" value="O-ANTIGEN TRANSPORTER-RELATED"/>
    <property type="match status" value="1"/>
</dbReference>
<dbReference type="EMBL" id="CP030840">
    <property type="protein sequence ID" value="AXC12936.1"/>
    <property type="molecule type" value="Genomic_DNA"/>
</dbReference>
<dbReference type="InterPro" id="IPR050833">
    <property type="entry name" value="Poly_Biosynth_Transport"/>
</dbReference>
<dbReference type="OrthoDB" id="5240734at2"/>
<sequence length="433" mass="47526">MSRITDFVKRLREHQLSRNASWILIGQGANFLLQAIYFVFLARLLGVTEYGIFAGAFALVSLVTPYSSLGAGMLFMRYVSADHTKAGVYWGNALLLTSTVSVLMTVAFFFVGPPIAHINSRLIFVVLAIANCLFSQISELGSRVFQTFEKMRYSAMLSFVANLSRVVLLLLMRLTMKRATAVQWSIGVMLATGVGAVLAIYWVHKEVGKSVVDTDLLLHRSWEGVGFSFAGTTQAAYNDIDKTMLSHYGLNRENGFYSLAYRVVDFATTPIVAIDGSVLPRFFKLSHGQMPKLMRLAFRAAALAALIGLGITFSLLLVSPIIPRLVGHGFAGALVAIRWLAWLPLLRGIHRMTGGALTGSGRQNMRTVAQFVIAGSNFLLNLWWIPKFGWIGAAWASVAADGGLAVLNTLMLLWVWSRMSREGAGTIMEEAKV</sequence>
<evidence type="ECO:0000313" key="8">
    <source>
        <dbReference type="Proteomes" id="UP000253606"/>
    </source>
</evidence>
<feature type="transmembrane region" description="Helical" evidence="6">
    <location>
        <begin position="153"/>
        <end position="172"/>
    </location>
</feature>
<feature type="transmembrane region" description="Helical" evidence="6">
    <location>
        <begin position="367"/>
        <end position="385"/>
    </location>
</feature>
<keyword evidence="4 6" id="KW-1133">Transmembrane helix</keyword>
<evidence type="ECO:0000256" key="4">
    <source>
        <dbReference type="ARBA" id="ARBA00022989"/>
    </source>
</evidence>
<gene>
    <name evidence="7" type="ORF">ACPOL_3653</name>
</gene>
<feature type="transmembrane region" description="Helical" evidence="6">
    <location>
        <begin position="52"/>
        <end position="76"/>
    </location>
</feature>
<dbReference type="Pfam" id="PF01943">
    <property type="entry name" value="Polysacc_synt"/>
    <property type="match status" value="1"/>
</dbReference>
<accession>A0A2Z5G331</accession>
<feature type="transmembrane region" description="Helical" evidence="6">
    <location>
        <begin position="391"/>
        <end position="416"/>
    </location>
</feature>
<dbReference type="InterPro" id="IPR002797">
    <property type="entry name" value="Polysacc_synth"/>
</dbReference>
<feature type="transmembrane region" description="Helical" evidence="6">
    <location>
        <begin position="88"/>
        <end position="110"/>
    </location>
</feature>
<comment type="subcellular location">
    <subcellularLocation>
        <location evidence="1">Cell membrane</location>
        <topology evidence="1">Multi-pass membrane protein</topology>
    </subcellularLocation>
</comment>
<keyword evidence="8" id="KW-1185">Reference proteome</keyword>
<feature type="transmembrane region" description="Helical" evidence="6">
    <location>
        <begin position="21"/>
        <end position="40"/>
    </location>
</feature>
<organism evidence="7 8">
    <name type="scientific">Acidisarcina polymorpha</name>
    <dbReference type="NCBI Taxonomy" id="2211140"/>
    <lineage>
        <taxon>Bacteria</taxon>
        <taxon>Pseudomonadati</taxon>
        <taxon>Acidobacteriota</taxon>
        <taxon>Terriglobia</taxon>
        <taxon>Terriglobales</taxon>
        <taxon>Acidobacteriaceae</taxon>
        <taxon>Acidisarcina</taxon>
    </lineage>
</organism>